<dbReference type="InterPro" id="IPR013785">
    <property type="entry name" value="Aldolase_TIM"/>
</dbReference>
<comment type="subcellular location">
    <subcellularLocation>
        <location evidence="2 9">Cytoplasm</location>
    </subcellularLocation>
</comment>
<dbReference type="Gene3D" id="3.20.20.70">
    <property type="entry name" value="Aldolase class I"/>
    <property type="match status" value="1"/>
</dbReference>
<evidence type="ECO:0000256" key="8">
    <source>
        <dbReference type="ARBA" id="ARBA00023235"/>
    </source>
</evidence>
<evidence type="ECO:0000256" key="3">
    <source>
        <dbReference type="ARBA" id="ARBA00005133"/>
    </source>
</evidence>
<dbReference type="GO" id="GO:0000162">
    <property type="term" value="P:L-tryptophan biosynthetic process"/>
    <property type="evidence" value="ECO:0007669"/>
    <property type="project" value="TreeGrafter"/>
</dbReference>
<dbReference type="CDD" id="cd04732">
    <property type="entry name" value="HisA"/>
    <property type="match status" value="1"/>
</dbReference>
<dbReference type="Pfam" id="PF00977">
    <property type="entry name" value="His_biosynth"/>
    <property type="match status" value="1"/>
</dbReference>
<dbReference type="FunFam" id="3.20.20.70:FF:000009">
    <property type="entry name" value="1-(5-phosphoribosyl)-5-[(5-phosphoribosylamino)methylideneamino] imidazole-4-carboxamide isomerase"/>
    <property type="match status" value="1"/>
</dbReference>
<protein>
    <recommendedName>
        <fullName evidence="9">1-(5-phosphoribosyl)-5-[(5-phosphoribosylamino)methylideneamino] imidazole-4-carboxamide isomerase</fullName>
        <ecNumber evidence="9">5.3.1.16</ecNumber>
    </recommendedName>
    <alternativeName>
        <fullName evidence="9">Phosphoribosylformimino-5-aminoimidazole carboxamide ribotide isomerase</fullName>
    </alternativeName>
</protein>
<dbReference type="AlphaFoldDB" id="A0AB38XLR8"/>
<keyword evidence="8 9" id="KW-0413">Isomerase</keyword>
<dbReference type="KEGG" id="wne:PIG85_06355"/>
<evidence type="ECO:0000256" key="9">
    <source>
        <dbReference type="HAMAP-Rule" id="MF_01014"/>
    </source>
</evidence>
<dbReference type="GO" id="GO:0000105">
    <property type="term" value="P:L-histidine biosynthetic process"/>
    <property type="evidence" value="ECO:0007669"/>
    <property type="project" value="UniProtKB-UniRule"/>
</dbReference>
<accession>A0AB38XLR8</accession>
<dbReference type="InterPro" id="IPR023016">
    <property type="entry name" value="HisA/PriA"/>
</dbReference>
<dbReference type="InterPro" id="IPR006062">
    <property type="entry name" value="His_biosynth"/>
</dbReference>
<dbReference type="HAMAP" id="MF_01014">
    <property type="entry name" value="HisA"/>
    <property type="match status" value="1"/>
</dbReference>
<dbReference type="SUPFAM" id="SSF51366">
    <property type="entry name" value="Ribulose-phoshate binding barrel"/>
    <property type="match status" value="1"/>
</dbReference>
<evidence type="ECO:0000256" key="6">
    <source>
        <dbReference type="ARBA" id="ARBA00022605"/>
    </source>
</evidence>
<dbReference type="EMBL" id="CP116394">
    <property type="protein sequence ID" value="WCE45288.1"/>
    <property type="molecule type" value="Genomic_DNA"/>
</dbReference>
<evidence type="ECO:0000313" key="11">
    <source>
        <dbReference type="EMBL" id="WCE45288.1"/>
    </source>
</evidence>
<evidence type="ECO:0000256" key="2">
    <source>
        <dbReference type="ARBA" id="ARBA00004496"/>
    </source>
</evidence>
<sequence length="239" mass="25012">MLDILPAVDVEAGQAVRLSRGSVDKENQYGSPKEVAEQFIAAGTGWIHLVDLDAAFGRGSNAPLLAQIAGELDVKIQMSGGIADESSIRRALSVGATRVNLSTVVLEDLEWTKQIIRSYGPRVAVGLDVHGHTLAARGTKRQGGDVFEVIDFLNEAGCARYVVTDVSRDGMMSGPNLPLLEEVAARTDAAIVSSGGISSIEDIKAIAALGSVEGLIVGKALYQGAFTLEQALAAAREVA</sequence>
<keyword evidence="6 9" id="KW-0028">Amino-acid biosynthesis</keyword>
<dbReference type="PANTHER" id="PTHR43090:SF2">
    <property type="entry name" value="1-(5-PHOSPHORIBOSYL)-5-[(5-PHOSPHORIBOSYLAMINO)METHYLIDENEAMINO] IMIDAZOLE-4-CARBOXAMIDE ISOMERASE"/>
    <property type="match status" value="1"/>
</dbReference>
<comment type="similarity">
    <text evidence="4 9 10">Belongs to the HisA/HisF family.</text>
</comment>
<dbReference type="InterPro" id="IPR044524">
    <property type="entry name" value="Isoase_HisA-like"/>
</dbReference>
<keyword evidence="7 9" id="KW-0368">Histidine biosynthesis</keyword>
<dbReference type="RefSeq" id="WP_048707469.1">
    <property type="nucleotide sequence ID" value="NZ_CP116394.1"/>
</dbReference>
<dbReference type="GO" id="GO:0005737">
    <property type="term" value="C:cytoplasm"/>
    <property type="evidence" value="ECO:0007669"/>
    <property type="project" value="UniProtKB-SubCell"/>
</dbReference>
<evidence type="ECO:0000313" key="12">
    <source>
        <dbReference type="Proteomes" id="UP001211044"/>
    </source>
</evidence>
<evidence type="ECO:0000256" key="7">
    <source>
        <dbReference type="ARBA" id="ARBA00023102"/>
    </source>
</evidence>
<organism evidence="11 12">
    <name type="scientific">Winkia neuii subsp. anitrata</name>
    <dbReference type="NCBI Taxonomy" id="29318"/>
    <lineage>
        <taxon>Bacteria</taxon>
        <taxon>Bacillati</taxon>
        <taxon>Actinomycetota</taxon>
        <taxon>Actinomycetes</taxon>
        <taxon>Actinomycetales</taxon>
        <taxon>Actinomycetaceae</taxon>
        <taxon>Winkia</taxon>
    </lineage>
</organism>
<gene>
    <name evidence="9" type="primary">hisA</name>
    <name evidence="11" type="ORF">PIG85_06355</name>
</gene>
<comment type="pathway">
    <text evidence="3 9">Amino-acid biosynthesis; L-histidine biosynthesis; L-histidine from 5-phospho-alpha-D-ribose 1-diphosphate: step 4/9.</text>
</comment>
<reference evidence="11" key="1">
    <citation type="submission" date="2023-01" db="EMBL/GenBank/DDBJ databases">
        <title>Comparative Genomic Analysis of the Clinically-Derived Winkia Strain NY0527 Provides Evidence into the Taxonomic Reassignment of Winkia neuii and Characterizes Their Virulence Traits.</title>
        <authorList>
            <person name="Cai X."/>
            <person name="Peng Y."/>
            <person name="Li M."/>
            <person name="Qiu Y."/>
            <person name="Wang Y."/>
            <person name="Xu L."/>
            <person name="Hou Q."/>
        </authorList>
    </citation>
    <scope>NUCLEOTIDE SEQUENCE</scope>
    <source>
        <strain evidence="11">NY0527</strain>
    </source>
</reference>
<dbReference type="GO" id="GO:0003949">
    <property type="term" value="F:1-(5-phosphoribosyl)-5-[(5-phosphoribosylamino)methylideneamino]imidazole-4-carboxamide isomerase activity"/>
    <property type="evidence" value="ECO:0007669"/>
    <property type="project" value="UniProtKB-UniRule"/>
</dbReference>
<feature type="active site" description="Proton acceptor" evidence="9">
    <location>
        <position position="9"/>
    </location>
</feature>
<dbReference type="PANTHER" id="PTHR43090">
    <property type="entry name" value="1-(5-PHOSPHORIBOSYL)-5-[(5-PHOSPHORIBOSYLAMINO)METHYLIDENEAMINO] IMIDAZOLE-4-CARBOXAMIDE ISOMERASE"/>
    <property type="match status" value="1"/>
</dbReference>
<name>A0AB38XLR8_9ACTO</name>
<evidence type="ECO:0000256" key="4">
    <source>
        <dbReference type="ARBA" id="ARBA00009667"/>
    </source>
</evidence>
<dbReference type="InterPro" id="IPR011060">
    <property type="entry name" value="RibuloseP-bd_barrel"/>
</dbReference>
<comment type="catalytic activity">
    <reaction evidence="1 9">
        <text>1-(5-phospho-beta-D-ribosyl)-5-[(5-phospho-beta-D-ribosylamino)methylideneamino]imidazole-4-carboxamide = 5-[(5-phospho-1-deoxy-D-ribulos-1-ylimino)methylamino]-1-(5-phospho-beta-D-ribosyl)imidazole-4-carboxamide</text>
        <dbReference type="Rhea" id="RHEA:15469"/>
        <dbReference type="ChEBI" id="CHEBI:58435"/>
        <dbReference type="ChEBI" id="CHEBI:58525"/>
        <dbReference type="EC" id="5.3.1.16"/>
    </reaction>
</comment>
<dbReference type="EC" id="5.3.1.16" evidence="9"/>
<dbReference type="Proteomes" id="UP001211044">
    <property type="component" value="Chromosome"/>
</dbReference>
<keyword evidence="5 9" id="KW-0963">Cytoplasm</keyword>
<feature type="active site" description="Proton donor" evidence="9">
    <location>
        <position position="128"/>
    </location>
</feature>
<evidence type="ECO:0000256" key="1">
    <source>
        <dbReference type="ARBA" id="ARBA00000901"/>
    </source>
</evidence>
<evidence type="ECO:0000256" key="10">
    <source>
        <dbReference type="RuleBase" id="RU003657"/>
    </source>
</evidence>
<evidence type="ECO:0000256" key="5">
    <source>
        <dbReference type="ARBA" id="ARBA00022490"/>
    </source>
</evidence>
<proteinExistence type="inferred from homology"/>